<comment type="subcellular location">
    <subcellularLocation>
        <location evidence="1">Membrane</location>
        <topology evidence="1">Single-pass membrane protein</topology>
    </subcellularLocation>
</comment>
<dbReference type="GO" id="GO:0004674">
    <property type="term" value="F:protein serine/threonine kinase activity"/>
    <property type="evidence" value="ECO:0007669"/>
    <property type="project" value="UniProtKB-KW"/>
</dbReference>
<dbReference type="GO" id="GO:0016020">
    <property type="term" value="C:membrane"/>
    <property type="evidence" value="ECO:0007669"/>
    <property type="project" value="UniProtKB-SubCell"/>
</dbReference>
<keyword evidence="9 14" id="KW-0067">ATP-binding</keyword>
<evidence type="ECO:0000256" key="9">
    <source>
        <dbReference type="ARBA" id="ARBA00022840"/>
    </source>
</evidence>
<protein>
    <recommendedName>
        <fullName evidence="2">non-specific serine/threonine protein kinase</fullName>
        <ecNumber evidence="2">2.7.11.1</ecNumber>
    </recommendedName>
</protein>
<evidence type="ECO:0000256" key="14">
    <source>
        <dbReference type="PROSITE-ProRule" id="PRU10141"/>
    </source>
</evidence>
<feature type="compositionally biased region" description="Basic and acidic residues" evidence="15">
    <location>
        <begin position="490"/>
        <end position="512"/>
    </location>
</feature>
<keyword evidence="4" id="KW-0597">Phosphoprotein</keyword>
<evidence type="ECO:0000256" key="5">
    <source>
        <dbReference type="ARBA" id="ARBA00022679"/>
    </source>
</evidence>
<keyword evidence="19" id="KW-1185">Reference proteome</keyword>
<dbReference type="InterPro" id="IPR008271">
    <property type="entry name" value="Ser/Thr_kinase_AS"/>
</dbReference>
<evidence type="ECO:0000256" key="4">
    <source>
        <dbReference type="ARBA" id="ARBA00022553"/>
    </source>
</evidence>
<comment type="catalytic activity">
    <reaction evidence="13">
        <text>L-seryl-[protein] + ATP = O-phospho-L-seryl-[protein] + ADP + H(+)</text>
        <dbReference type="Rhea" id="RHEA:17989"/>
        <dbReference type="Rhea" id="RHEA-COMP:9863"/>
        <dbReference type="Rhea" id="RHEA-COMP:11604"/>
        <dbReference type="ChEBI" id="CHEBI:15378"/>
        <dbReference type="ChEBI" id="CHEBI:29999"/>
        <dbReference type="ChEBI" id="CHEBI:30616"/>
        <dbReference type="ChEBI" id="CHEBI:83421"/>
        <dbReference type="ChEBI" id="CHEBI:456216"/>
        <dbReference type="EC" id="2.7.11.1"/>
    </reaction>
</comment>
<dbReference type="SMART" id="SM00220">
    <property type="entry name" value="S_TKc"/>
    <property type="match status" value="1"/>
</dbReference>
<feature type="compositionally biased region" description="Polar residues" evidence="15">
    <location>
        <begin position="114"/>
        <end position="123"/>
    </location>
</feature>
<dbReference type="Gene3D" id="3.30.200.20">
    <property type="entry name" value="Phosphorylase Kinase, domain 1"/>
    <property type="match status" value="1"/>
</dbReference>
<keyword evidence="7 14" id="KW-0547">Nucleotide-binding</keyword>
<feature type="binding site" evidence="14">
    <location>
        <position position="222"/>
    </location>
    <ligand>
        <name>ATP</name>
        <dbReference type="ChEBI" id="CHEBI:30616"/>
    </ligand>
</feature>
<dbReference type="FunFam" id="3.30.200.20:FF:000083">
    <property type="entry name" value="Putative receptor-like protein kinase"/>
    <property type="match status" value="1"/>
</dbReference>
<dbReference type="EC" id="2.7.11.1" evidence="2"/>
<evidence type="ECO:0000256" key="16">
    <source>
        <dbReference type="SAM" id="Phobius"/>
    </source>
</evidence>
<feature type="compositionally biased region" description="Low complexity" evidence="15">
    <location>
        <begin position="134"/>
        <end position="147"/>
    </location>
</feature>
<evidence type="ECO:0000256" key="6">
    <source>
        <dbReference type="ARBA" id="ARBA00022692"/>
    </source>
</evidence>
<keyword evidence="10 16" id="KW-1133">Transmembrane helix</keyword>
<keyword evidence="5" id="KW-0808">Transferase</keyword>
<evidence type="ECO:0000256" key="13">
    <source>
        <dbReference type="ARBA" id="ARBA00048679"/>
    </source>
</evidence>
<dbReference type="InterPro" id="IPR017441">
    <property type="entry name" value="Protein_kinase_ATP_BS"/>
</dbReference>
<gene>
    <name evidence="18" type="ORF">DEO72_LG6g3112</name>
</gene>
<dbReference type="InterPro" id="IPR000719">
    <property type="entry name" value="Prot_kinase_dom"/>
</dbReference>
<evidence type="ECO:0000259" key="17">
    <source>
        <dbReference type="PROSITE" id="PS50011"/>
    </source>
</evidence>
<feature type="transmembrane region" description="Helical" evidence="16">
    <location>
        <begin position="20"/>
        <end position="43"/>
    </location>
</feature>
<dbReference type="CDD" id="cd14066">
    <property type="entry name" value="STKc_IRAK"/>
    <property type="match status" value="1"/>
</dbReference>
<reference evidence="18 19" key="1">
    <citation type="submission" date="2019-04" db="EMBL/GenBank/DDBJ databases">
        <title>An improved genome assembly and genetic linkage map for asparagus bean, Vigna unguiculata ssp. sesquipedialis.</title>
        <authorList>
            <person name="Xia Q."/>
            <person name="Zhang R."/>
            <person name="Dong Y."/>
        </authorList>
    </citation>
    <scope>NUCLEOTIDE SEQUENCE [LARGE SCALE GENOMIC DNA]</scope>
    <source>
        <tissue evidence="18">Leaf</tissue>
    </source>
</reference>
<evidence type="ECO:0000256" key="10">
    <source>
        <dbReference type="ARBA" id="ARBA00022989"/>
    </source>
</evidence>
<name>A0A4D6MAF6_VIGUN</name>
<keyword evidence="6 16" id="KW-0812">Transmembrane</keyword>
<dbReference type="InterPro" id="IPR011009">
    <property type="entry name" value="Kinase-like_dom_sf"/>
</dbReference>
<dbReference type="PANTHER" id="PTHR47984">
    <property type="entry name" value="OS01G0323000 PROTEIN"/>
    <property type="match status" value="1"/>
</dbReference>
<dbReference type="PROSITE" id="PS00108">
    <property type="entry name" value="PROTEIN_KINASE_ST"/>
    <property type="match status" value="1"/>
</dbReference>
<evidence type="ECO:0000256" key="12">
    <source>
        <dbReference type="ARBA" id="ARBA00047899"/>
    </source>
</evidence>
<evidence type="ECO:0000256" key="1">
    <source>
        <dbReference type="ARBA" id="ARBA00004167"/>
    </source>
</evidence>
<feature type="region of interest" description="Disordered" evidence="15">
    <location>
        <begin position="114"/>
        <end position="151"/>
    </location>
</feature>
<keyword evidence="3" id="KW-0723">Serine/threonine-protein kinase</keyword>
<dbReference type="Pfam" id="PF00069">
    <property type="entry name" value="Pkinase"/>
    <property type="match status" value="1"/>
</dbReference>
<dbReference type="GO" id="GO:0005524">
    <property type="term" value="F:ATP binding"/>
    <property type="evidence" value="ECO:0007669"/>
    <property type="project" value="UniProtKB-UniRule"/>
</dbReference>
<dbReference type="PROSITE" id="PS50011">
    <property type="entry name" value="PROTEIN_KINASE_DOM"/>
    <property type="match status" value="1"/>
</dbReference>
<evidence type="ECO:0000256" key="7">
    <source>
        <dbReference type="ARBA" id="ARBA00022741"/>
    </source>
</evidence>
<dbReference type="EMBL" id="CP039350">
    <property type="protein sequence ID" value="QCD98392.1"/>
    <property type="molecule type" value="Genomic_DNA"/>
</dbReference>
<keyword evidence="11 16" id="KW-0472">Membrane</keyword>
<organism evidence="18 19">
    <name type="scientific">Vigna unguiculata</name>
    <name type="common">Cowpea</name>
    <dbReference type="NCBI Taxonomy" id="3917"/>
    <lineage>
        <taxon>Eukaryota</taxon>
        <taxon>Viridiplantae</taxon>
        <taxon>Streptophyta</taxon>
        <taxon>Embryophyta</taxon>
        <taxon>Tracheophyta</taxon>
        <taxon>Spermatophyta</taxon>
        <taxon>Magnoliopsida</taxon>
        <taxon>eudicotyledons</taxon>
        <taxon>Gunneridae</taxon>
        <taxon>Pentapetalae</taxon>
        <taxon>rosids</taxon>
        <taxon>fabids</taxon>
        <taxon>Fabales</taxon>
        <taxon>Fabaceae</taxon>
        <taxon>Papilionoideae</taxon>
        <taxon>50 kb inversion clade</taxon>
        <taxon>NPAAA clade</taxon>
        <taxon>indigoferoid/millettioid clade</taxon>
        <taxon>Phaseoleae</taxon>
        <taxon>Vigna</taxon>
    </lineage>
</organism>
<evidence type="ECO:0000256" key="8">
    <source>
        <dbReference type="ARBA" id="ARBA00022777"/>
    </source>
</evidence>
<comment type="catalytic activity">
    <reaction evidence="12">
        <text>L-threonyl-[protein] + ATP = O-phospho-L-threonyl-[protein] + ADP + H(+)</text>
        <dbReference type="Rhea" id="RHEA:46608"/>
        <dbReference type="Rhea" id="RHEA-COMP:11060"/>
        <dbReference type="Rhea" id="RHEA-COMP:11605"/>
        <dbReference type="ChEBI" id="CHEBI:15378"/>
        <dbReference type="ChEBI" id="CHEBI:30013"/>
        <dbReference type="ChEBI" id="CHEBI:30616"/>
        <dbReference type="ChEBI" id="CHEBI:61977"/>
        <dbReference type="ChEBI" id="CHEBI:456216"/>
        <dbReference type="EC" id="2.7.11.1"/>
    </reaction>
</comment>
<sequence>MGSGLSAGLSKKTPIFGLKVWEIIGIVVGLSIIVILAVVSLCLTSRKKSRKEKDRIPLSQIPTVSKEIKEVRIEQVPTNAFAPRDGILLTIRDKSSGKESDNVMVHLGVGKMKNGNSNTNTHSDSFRYIEKDGSGSYSQSGEEGSSGTFTVYKQSSSHPITAPSPLSGLPEFSHLGWGHWFTLRDLELATNRFSKENVLGEGGYGVVYKGQLVNGTPVAVKKILNNIGQAEKEFKVEVEAIGHVRHKNLVRLLGFCVEGTHRILVYEYVNNGNLEQWLHGAMRHHGYLTWEARIKILLGTAKALAYLHEAIEPKVVHRDIKSSNILIDDDFNAKVSDFGLAKLLGAGKSYVTTRVMGTFGYVAPEYANTGLLNEKSDVYSFGVLLLEGITGRDPVDYGRPANEVNLVDWLKMMVGNRRSEEVVDPNIEVKPSTRALKRALLTALRCVDPDSEKRPKMGQVVRMMESEEYPLPREDRRHRRRNRGGSGEIDSQKEYSDTDRSEIQDSREERRG</sequence>
<evidence type="ECO:0000256" key="11">
    <source>
        <dbReference type="ARBA" id="ARBA00023136"/>
    </source>
</evidence>
<feature type="region of interest" description="Disordered" evidence="15">
    <location>
        <begin position="450"/>
        <end position="512"/>
    </location>
</feature>
<proteinExistence type="predicted"/>
<dbReference type="PANTHER" id="PTHR47984:SF14">
    <property type="entry name" value="OS01G0323000 PROTEIN"/>
    <property type="match status" value="1"/>
</dbReference>
<accession>A0A4D6MAF6</accession>
<evidence type="ECO:0000256" key="3">
    <source>
        <dbReference type="ARBA" id="ARBA00022527"/>
    </source>
</evidence>
<evidence type="ECO:0000256" key="15">
    <source>
        <dbReference type="SAM" id="MobiDB-lite"/>
    </source>
</evidence>
<feature type="domain" description="Protein kinase" evidence="17">
    <location>
        <begin position="193"/>
        <end position="472"/>
    </location>
</feature>
<dbReference type="PROSITE" id="PS00107">
    <property type="entry name" value="PROTEIN_KINASE_ATP"/>
    <property type="match status" value="1"/>
</dbReference>
<dbReference type="Gene3D" id="1.10.510.10">
    <property type="entry name" value="Transferase(Phosphotransferase) domain 1"/>
    <property type="match status" value="1"/>
</dbReference>
<evidence type="ECO:0000313" key="18">
    <source>
        <dbReference type="EMBL" id="QCD98392.1"/>
    </source>
</evidence>
<feature type="compositionally biased region" description="Basic and acidic residues" evidence="15">
    <location>
        <begin position="124"/>
        <end position="133"/>
    </location>
</feature>
<evidence type="ECO:0000313" key="19">
    <source>
        <dbReference type="Proteomes" id="UP000501690"/>
    </source>
</evidence>
<dbReference type="AlphaFoldDB" id="A0A4D6MAF6"/>
<keyword evidence="8 18" id="KW-0418">Kinase</keyword>
<dbReference type="InterPro" id="IPR052232">
    <property type="entry name" value="RLK_Ser/Thr-Kinase"/>
</dbReference>
<dbReference type="FunFam" id="1.10.510.10:FF:000035">
    <property type="entry name" value="Putative receptor-like serine/threonine-protein kinase"/>
    <property type="match status" value="1"/>
</dbReference>
<evidence type="ECO:0000256" key="2">
    <source>
        <dbReference type="ARBA" id="ARBA00012513"/>
    </source>
</evidence>
<dbReference type="SUPFAM" id="SSF56112">
    <property type="entry name" value="Protein kinase-like (PK-like)"/>
    <property type="match status" value="1"/>
</dbReference>
<dbReference type="Proteomes" id="UP000501690">
    <property type="component" value="Linkage Group LG6"/>
</dbReference>